<keyword evidence="2" id="KW-1185">Reference proteome</keyword>
<dbReference type="Proteomes" id="UP000694843">
    <property type="component" value="Unplaced"/>
</dbReference>
<dbReference type="KEGG" id="hazt:125177697"/>
<dbReference type="GeneID" id="125177697"/>
<evidence type="ECO:0000313" key="3">
    <source>
        <dbReference type="RefSeq" id="XP_047735889.1"/>
    </source>
</evidence>
<protein>
    <submittedName>
        <fullName evidence="3">Uncharacterized protein LOC125177697</fullName>
    </submittedName>
</protein>
<name>A0A979FG40_HYAAZ</name>
<proteinExistence type="predicted"/>
<dbReference type="SUPFAM" id="SSF52540">
    <property type="entry name" value="P-loop containing nucleoside triphosphate hydrolases"/>
    <property type="match status" value="1"/>
</dbReference>
<organism evidence="2 3">
    <name type="scientific">Hyalella azteca</name>
    <name type="common">Amphipod</name>
    <dbReference type="NCBI Taxonomy" id="294128"/>
    <lineage>
        <taxon>Eukaryota</taxon>
        <taxon>Metazoa</taxon>
        <taxon>Ecdysozoa</taxon>
        <taxon>Arthropoda</taxon>
        <taxon>Crustacea</taxon>
        <taxon>Multicrustacea</taxon>
        <taxon>Malacostraca</taxon>
        <taxon>Eumalacostraca</taxon>
        <taxon>Peracarida</taxon>
        <taxon>Amphipoda</taxon>
        <taxon>Senticaudata</taxon>
        <taxon>Talitrida</taxon>
        <taxon>Talitroidea</taxon>
        <taxon>Hyalellidae</taxon>
        <taxon>Hyalella</taxon>
    </lineage>
</organism>
<dbReference type="RefSeq" id="XP_047735889.1">
    <property type="nucleotide sequence ID" value="XM_047879933.1"/>
</dbReference>
<dbReference type="PANTHER" id="PTHR46312:SF2">
    <property type="entry name" value="NUCLEOTIDE-BINDING OLIGOMERIZATION DOMAIN-CONTAINING PROTEIN 2-LIKE"/>
    <property type="match status" value="1"/>
</dbReference>
<dbReference type="PANTHER" id="PTHR46312">
    <property type="entry name" value="NACHT DOMAIN-CONTAINING PROTEIN"/>
    <property type="match status" value="1"/>
</dbReference>
<sequence>MLKDLNKNLHDVKKMRNTVLHNMDQLLNEKNFTDLTTMLFGLIEKADIFYSSSLGPQVPYFPAVDTKQKLNDELEKVENLDKSDIHRCISRLLLSGKEAVGMLWGIKLDYEVLLLGNDKANRQKVFHPLDVMVKEPASEEFLSYTKIFETPENVVVVAGVAGAGKTTLVKNIVLQFFDLQQGTADYLSSFNQLVFFECRDRSIKELSDVIDNHYKDLCSELGKENVLEALLRIDVLFIIDGFDEINDSSKKVVIEIIEKTWRRNCRVLITTRPHALEEKLEPLLKREDVSFTLYEIMQFKKLEDQLAFLRRYEAFLCAPIGEMTKSFESLSEDVRNIFTEPINLIHFCEMRKHFPEEISSWKTSGDVAPSKLRLYRKLIQNKLAASIDTDLGVLVDDMFALVGAEALQLLRENVVTFSEAELLAIKQRCHVELKGGGEVDHAVVLSEVLKEHKPFGLNSSSRYEFKHKSEQEMFAGHYIVQRIIGGSADPLNSILGVPTEEMTRLREVLLYVVAALSRDSPRHLTQRWGELKEALREAGVTGVRDVMDCVARCPDAGILGDLVGGERWNVVEGRNVAVVPILLRHGRPSRVMVDIEAAALRREPWRALVAAAWGVEVRLTLRPLDDYEPHDDLLLPLLNSGVRLVEFSGCVGTCAGTATLTSVARDAVLYIRMAAPLDLSALGGTYEFLGESFPARGAAPLVPCVHAPPPAPWPPLPHVAAAPLPPAMADRGGGR</sequence>
<dbReference type="Gene3D" id="3.40.50.300">
    <property type="entry name" value="P-loop containing nucleotide triphosphate hydrolases"/>
    <property type="match status" value="1"/>
</dbReference>
<dbReference type="OrthoDB" id="120976at2759"/>
<accession>A0A979FG40</accession>
<gene>
    <name evidence="3" type="primary">LOC125177697</name>
</gene>
<evidence type="ECO:0000313" key="2">
    <source>
        <dbReference type="Proteomes" id="UP000694843"/>
    </source>
</evidence>
<feature type="domain" description="NACHT" evidence="1">
    <location>
        <begin position="153"/>
        <end position="275"/>
    </location>
</feature>
<dbReference type="Pfam" id="PF05729">
    <property type="entry name" value="NACHT"/>
    <property type="match status" value="1"/>
</dbReference>
<evidence type="ECO:0000259" key="1">
    <source>
        <dbReference type="PROSITE" id="PS50837"/>
    </source>
</evidence>
<reference evidence="3" key="1">
    <citation type="submission" date="2025-08" db="UniProtKB">
        <authorList>
            <consortium name="RefSeq"/>
        </authorList>
    </citation>
    <scope>IDENTIFICATION</scope>
    <source>
        <tissue evidence="3">Whole organism</tissue>
    </source>
</reference>
<dbReference type="InterPro" id="IPR007111">
    <property type="entry name" value="NACHT_NTPase"/>
</dbReference>
<dbReference type="PROSITE" id="PS50837">
    <property type="entry name" value="NACHT"/>
    <property type="match status" value="1"/>
</dbReference>
<dbReference type="InterPro" id="IPR027417">
    <property type="entry name" value="P-loop_NTPase"/>
</dbReference>
<dbReference type="AlphaFoldDB" id="A0A979FG40"/>